<dbReference type="InterPro" id="IPR029044">
    <property type="entry name" value="Nucleotide-diphossugar_trans"/>
</dbReference>
<keyword evidence="1" id="KW-0812">Transmembrane</keyword>
<organism evidence="3 4">
    <name type="scientific">Dictyobacter aurantiacus</name>
    <dbReference type="NCBI Taxonomy" id="1936993"/>
    <lineage>
        <taxon>Bacteria</taxon>
        <taxon>Bacillati</taxon>
        <taxon>Chloroflexota</taxon>
        <taxon>Ktedonobacteria</taxon>
        <taxon>Ktedonobacterales</taxon>
        <taxon>Dictyobacteraceae</taxon>
        <taxon>Dictyobacter</taxon>
    </lineage>
</organism>
<dbReference type="CDD" id="cd00761">
    <property type="entry name" value="Glyco_tranf_GTA_type"/>
    <property type="match status" value="1"/>
</dbReference>
<dbReference type="Gene3D" id="3.90.550.10">
    <property type="entry name" value="Spore Coat Polysaccharide Biosynthesis Protein SpsA, Chain A"/>
    <property type="match status" value="1"/>
</dbReference>
<name>A0A401ZBF0_9CHLR</name>
<dbReference type="SUPFAM" id="SSF53448">
    <property type="entry name" value="Nucleotide-diphospho-sugar transferases"/>
    <property type="match status" value="1"/>
</dbReference>
<protein>
    <submittedName>
        <fullName evidence="3">Glycosyl hydrolase</fullName>
    </submittedName>
</protein>
<evidence type="ECO:0000256" key="1">
    <source>
        <dbReference type="SAM" id="Phobius"/>
    </source>
</evidence>
<reference evidence="4" key="1">
    <citation type="submission" date="2018-12" db="EMBL/GenBank/DDBJ databases">
        <title>Tengunoibacter tsumagoiensis gen. nov., sp. nov., Dictyobacter kobayashii sp. nov., D. alpinus sp. nov., and D. joshuensis sp. nov. and description of Dictyobacteraceae fam. nov. within the order Ktedonobacterales isolated from Tengu-no-mugimeshi.</title>
        <authorList>
            <person name="Wang C.M."/>
            <person name="Zheng Y."/>
            <person name="Sakai Y."/>
            <person name="Toyoda A."/>
            <person name="Minakuchi Y."/>
            <person name="Abe K."/>
            <person name="Yokota A."/>
            <person name="Yabe S."/>
        </authorList>
    </citation>
    <scope>NUCLEOTIDE SEQUENCE [LARGE SCALE GENOMIC DNA]</scope>
    <source>
        <strain evidence="4">S-27</strain>
    </source>
</reference>
<dbReference type="EMBL" id="BIFQ01000001">
    <property type="protein sequence ID" value="GCE04210.1"/>
    <property type="molecule type" value="Genomic_DNA"/>
</dbReference>
<evidence type="ECO:0000259" key="2">
    <source>
        <dbReference type="Pfam" id="PF00535"/>
    </source>
</evidence>
<dbReference type="Proteomes" id="UP000287224">
    <property type="component" value="Unassembled WGS sequence"/>
</dbReference>
<accession>A0A401ZBF0</accession>
<dbReference type="Pfam" id="PF00535">
    <property type="entry name" value="Glycos_transf_2"/>
    <property type="match status" value="1"/>
</dbReference>
<keyword evidence="1" id="KW-1133">Transmembrane helix</keyword>
<sequence>MKNTYWWQSWSRFVLWSHVIGVVGFYSILWWRTSPRKEDRLHVLPARVATGSKGRSVSNEAERVPLVSIIVPARNEERNIQRCVQSLLEQDYENYEVIVVDDGSIDRTGAMLDELARSHVNGQKLWVLRLRDELPEGWAGKPHAIHSGVQEAKGDWFLFTDADTWHAPNALRSAITQAISERSDLFTLGAEQELPSFWDRVLMPMAYLGISMLYPPRFVNDPQSPLAVANGQYILIRRQVYQDLGGYGRPEMRATLLDDRDLAHLVKSHHYSLRFVDSLGLVHVHMYHSLGDIWRGWRKNAYLGNRGGLLFVLVQLFGLPMISIVPFLLPLLARLSHSPRSKGISAREAALATGIELAPLISYRTWLNRQLNVPWYYAFTQPLAGAIFSGILGQSMWRVITKRGVDWRGRQYHNENARIAEKGRPVRSSL</sequence>
<feature type="transmembrane region" description="Helical" evidence="1">
    <location>
        <begin position="375"/>
        <end position="393"/>
    </location>
</feature>
<dbReference type="InterPro" id="IPR001173">
    <property type="entry name" value="Glyco_trans_2-like"/>
</dbReference>
<feature type="domain" description="Glycosyltransferase 2-like" evidence="2">
    <location>
        <begin position="68"/>
        <end position="244"/>
    </location>
</feature>
<dbReference type="GO" id="GO:0016787">
    <property type="term" value="F:hydrolase activity"/>
    <property type="evidence" value="ECO:0007669"/>
    <property type="project" value="UniProtKB-KW"/>
</dbReference>
<comment type="caution">
    <text evidence="3">The sequence shown here is derived from an EMBL/GenBank/DDBJ whole genome shotgun (WGS) entry which is preliminary data.</text>
</comment>
<dbReference type="PANTHER" id="PTHR43646">
    <property type="entry name" value="GLYCOSYLTRANSFERASE"/>
    <property type="match status" value="1"/>
</dbReference>
<dbReference type="PANTHER" id="PTHR43646:SF3">
    <property type="entry name" value="SLR1566 PROTEIN"/>
    <property type="match status" value="1"/>
</dbReference>
<dbReference type="AlphaFoldDB" id="A0A401ZBF0"/>
<feature type="transmembrane region" description="Helical" evidence="1">
    <location>
        <begin position="13"/>
        <end position="31"/>
    </location>
</feature>
<keyword evidence="4" id="KW-1185">Reference proteome</keyword>
<evidence type="ECO:0000313" key="4">
    <source>
        <dbReference type="Proteomes" id="UP000287224"/>
    </source>
</evidence>
<keyword evidence="3" id="KW-0378">Hydrolase</keyword>
<dbReference type="OrthoDB" id="9800276at2"/>
<feature type="transmembrane region" description="Helical" evidence="1">
    <location>
        <begin position="308"/>
        <end position="329"/>
    </location>
</feature>
<evidence type="ECO:0000313" key="3">
    <source>
        <dbReference type="EMBL" id="GCE04210.1"/>
    </source>
</evidence>
<dbReference type="RefSeq" id="WP_126595385.1">
    <property type="nucleotide sequence ID" value="NZ_BIFQ01000001.1"/>
</dbReference>
<proteinExistence type="predicted"/>
<keyword evidence="1" id="KW-0472">Membrane</keyword>
<gene>
    <name evidence="3" type="ORF">KDAU_15390</name>
</gene>